<protein>
    <submittedName>
        <fullName evidence="1">Uncharacterized protein</fullName>
    </submittedName>
</protein>
<evidence type="ECO:0000313" key="2">
    <source>
        <dbReference type="Proteomes" id="UP000050525"/>
    </source>
</evidence>
<proteinExistence type="predicted"/>
<comment type="caution">
    <text evidence="1">The sequence shown here is derived from an EMBL/GenBank/DDBJ whole genome shotgun (WGS) entry which is preliminary data.</text>
</comment>
<organism evidence="1 2">
    <name type="scientific">Alligator mississippiensis</name>
    <name type="common">American alligator</name>
    <dbReference type="NCBI Taxonomy" id="8496"/>
    <lineage>
        <taxon>Eukaryota</taxon>
        <taxon>Metazoa</taxon>
        <taxon>Chordata</taxon>
        <taxon>Craniata</taxon>
        <taxon>Vertebrata</taxon>
        <taxon>Euteleostomi</taxon>
        <taxon>Archelosauria</taxon>
        <taxon>Archosauria</taxon>
        <taxon>Crocodylia</taxon>
        <taxon>Alligatoridae</taxon>
        <taxon>Alligatorinae</taxon>
        <taxon>Alligator</taxon>
    </lineage>
</organism>
<dbReference type="Proteomes" id="UP000050525">
    <property type="component" value="Unassembled WGS sequence"/>
</dbReference>
<dbReference type="AlphaFoldDB" id="A0A151M478"/>
<name>A0A151M478_ALLMI</name>
<sequence>MVLEEGLDAVMTLLSSHDTCQPAQFIQHLDQIFKPIFLSWNWLNPPVCPFGNRIGLHPKSAEVSAKSPIHFRKQGIVRRNHPPTEEKLI</sequence>
<gene>
    <name evidence="1" type="ORF">Y1Q_0003474</name>
</gene>
<accession>A0A151M478</accession>
<keyword evidence="2" id="KW-1185">Reference proteome</keyword>
<reference evidence="1 2" key="1">
    <citation type="journal article" date="2012" name="Genome Biol.">
        <title>Sequencing three crocodilian genomes to illuminate the evolution of archosaurs and amniotes.</title>
        <authorList>
            <person name="St John J.A."/>
            <person name="Braun E.L."/>
            <person name="Isberg S.R."/>
            <person name="Miles L.G."/>
            <person name="Chong A.Y."/>
            <person name="Gongora J."/>
            <person name="Dalzell P."/>
            <person name="Moran C."/>
            <person name="Bed'hom B."/>
            <person name="Abzhanov A."/>
            <person name="Burgess S.C."/>
            <person name="Cooksey A.M."/>
            <person name="Castoe T.A."/>
            <person name="Crawford N.G."/>
            <person name="Densmore L.D."/>
            <person name="Drew J.C."/>
            <person name="Edwards S.V."/>
            <person name="Faircloth B.C."/>
            <person name="Fujita M.K."/>
            <person name="Greenwold M.J."/>
            <person name="Hoffmann F.G."/>
            <person name="Howard J.M."/>
            <person name="Iguchi T."/>
            <person name="Janes D.E."/>
            <person name="Khan S.Y."/>
            <person name="Kohno S."/>
            <person name="de Koning A.J."/>
            <person name="Lance S.L."/>
            <person name="McCarthy F.M."/>
            <person name="McCormack J.E."/>
            <person name="Merchant M.E."/>
            <person name="Peterson D.G."/>
            <person name="Pollock D.D."/>
            <person name="Pourmand N."/>
            <person name="Raney B.J."/>
            <person name="Roessler K.A."/>
            <person name="Sanford J.R."/>
            <person name="Sawyer R.H."/>
            <person name="Schmidt C.J."/>
            <person name="Triplett E.W."/>
            <person name="Tuberville T.D."/>
            <person name="Venegas-Anaya M."/>
            <person name="Howard J.T."/>
            <person name="Jarvis E.D."/>
            <person name="Guillette L.J.Jr."/>
            <person name="Glenn T.C."/>
            <person name="Green R.E."/>
            <person name="Ray D.A."/>
        </authorList>
    </citation>
    <scope>NUCLEOTIDE SEQUENCE [LARGE SCALE GENOMIC DNA]</scope>
    <source>
        <strain evidence="1">KSC_2009_1</strain>
    </source>
</reference>
<evidence type="ECO:0000313" key="1">
    <source>
        <dbReference type="EMBL" id="KYO19325.1"/>
    </source>
</evidence>
<dbReference type="EMBL" id="AKHW03006631">
    <property type="protein sequence ID" value="KYO19325.1"/>
    <property type="molecule type" value="Genomic_DNA"/>
</dbReference>